<proteinExistence type="predicted"/>
<sequence length="226" mass="25296">RCCPYCNFCCNGMRPAGQGKRKKRETKAEIESAASPTHAAAAAALHVSAPTARSQMLAESQRAFVKRAKRQNSRNREVRQYPMCPCAWCNSRSVDNNRTPHSPRDREPQHADYSRSGAHPDNYPRGSRGNSSPCHSPHYPDYTSPDRPRFRSYASASAPQDRADAGTRYGKPYELSARTDNNQYPNGGPVRGSGPFARALQMSSPLSWMRTWLTDQVRMRNGMLGY</sequence>
<dbReference type="EMBL" id="BTSY01000006">
    <property type="protein sequence ID" value="GMT34816.1"/>
    <property type="molecule type" value="Genomic_DNA"/>
</dbReference>
<organism evidence="3 4">
    <name type="scientific">Pristionchus fissidentatus</name>
    <dbReference type="NCBI Taxonomy" id="1538716"/>
    <lineage>
        <taxon>Eukaryota</taxon>
        <taxon>Metazoa</taxon>
        <taxon>Ecdysozoa</taxon>
        <taxon>Nematoda</taxon>
        <taxon>Chromadorea</taxon>
        <taxon>Rhabditida</taxon>
        <taxon>Rhabditina</taxon>
        <taxon>Diplogasteromorpha</taxon>
        <taxon>Diplogasteroidea</taxon>
        <taxon>Neodiplogasteridae</taxon>
        <taxon>Pristionchus</taxon>
    </lineage>
</organism>
<feature type="non-terminal residue" evidence="3">
    <location>
        <position position="1"/>
    </location>
</feature>
<feature type="region of interest" description="Disordered" evidence="1">
    <location>
        <begin position="16"/>
        <end position="35"/>
    </location>
</feature>
<dbReference type="AlphaFoldDB" id="A0AAV5WZM0"/>
<feature type="non-terminal residue" evidence="3">
    <location>
        <position position="226"/>
    </location>
</feature>
<evidence type="ECO:0000313" key="3">
    <source>
        <dbReference type="EMBL" id="GMT37556.1"/>
    </source>
</evidence>
<dbReference type="EMBL" id="BTSY01000176">
    <property type="protein sequence ID" value="GMT37556.1"/>
    <property type="molecule type" value="Genomic_DNA"/>
</dbReference>
<keyword evidence="4" id="KW-1185">Reference proteome</keyword>
<evidence type="ECO:0000313" key="2">
    <source>
        <dbReference type="EMBL" id="GMT34816.1"/>
    </source>
</evidence>
<comment type="caution">
    <text evidence="3">The sequence shown here is derived from an EMBL/GenBank/DDBJ whole genome shotgun (WGS) entry which is preliminary data.</text>
</comment>
<evidence type="ECO:0000313" key="4">
    <source>
        <dbReference type="Proteomes" id="UP001432322"/>
    </source>
</evidence>
<dbReference type="Proteomes" id="UP001432322">
    <property type="component" value="Unassembled WGS sequence"/>
</dbReference>
<accession>A0AAV5WZM0</accession>
<name>A0AAV5WZM0_9BILA</name>
<evidence type="ECO:0000256" key="1">
    <source>
        <dbReference type="SAM" id="MobiDB-lite"/>
    </source>
</evidence>
<reference evidence="3" key="1">
    <citation type="submission" date="2023-10" db="EMBL/GenBank/DDBJ databases">
        <title>Genome assembly of Pristionchus species.</title>
        <authorList>
            <person name="Yoshida K."/>
            <person name="Sommer R.J."/>
        </authorList>
    </citation>
    <scope>NUCLEOTIDE SEQUENCE</scope>
    <source>
        <strain evidence="3">RS5133</strain>
    </source>
</reference>
<protein>
    <submittedName>
        <fullName evidence="3">Uncharacterized protein</fullName>
    </submittedName>
</protein>
<gene>
    <name evidence="2" type="ORF">PFISCL1PPCAC_26113</name>
    <name evidence="3" type="ORF">PFISCL1PPCAC_28853</name>
</gene>
<feature type="region of interest" description="Disordered" evidence="1">
    <location>
        <begin position="95"/>
        <end position="189"/>
    </location>
</feature>
<feature type="compositionally biased region" description="Basic and acidic residues" evidence="1">
    <location>
        <begin position="102"/>
        <end position="113"/>
    </location>
</feature>